<proteinExistence type="inferred from homology"/>
<dbReference type="InterPro" id="IPR011856">
    <property type="entry name" value="tRNA_endonuc-like_dom_sf"/>
</dbReference>
<dbReference type="PANTHER" id="PTHR34039">
    <property type="entry name" value="UPF0102 PROTEIN YRAN"/>
    <property type="match status" value="1"/>
</dbReference>
<evidence type="ECO:0000256" key="2">
    <source>
        <dbReference type="HAMAP-Rule" id="MF_00048"/>
    </source>
</evidence>
<dbReference type="PANTHER" id="PTHR34039:SF1">
    <property type="entry name" value="UPF0102 PROTEIN YRAN"/>
    <property type="match status" value="1"/>
</dbReference>
<evidence type="ECO:0000313" key="3">
    <source>
        <dbReference type="EMBL" id="EFW30658.1"/>
    </source>
</evidence>
<dbReference type="GO" id="GO:0003676">
    <property type="term" value="F:nucleic acid binding"/>
    <property type="evidence" value="ECO:0007669"/>
    <property type="project" value="InterPro"/>
</dbReference>
<dbReference type="EMBL" id="AECV01000001">
    <property type="protein sequence ID" value="EFW30658.1"/>
    <property type="molecule type" value="Genomic_DNA"/>
</dbReference>
<comment type="similarity">
    <text evidence="1 2">Belongs to the UPF0102 family.</text>
</comment>
<dbReference type="SUPFAM" id="SSF52980">
    <property type="entry name" value="Restriction endonuclease-like"/>
    <property type="match status" value="1"/>
</dbReference>
<dbReference type="Proteomes" id="UP000004633">
    <property type="component" value="Unassembled WGS sequence"/>
</dbReference>
<dbReference type="InterPro" id="IPR011335">
    <property type="entry name" value="Restrct_endonuc-II-like"/>
</dbReference>
<comment type="caution">
    <text evidence="3">The sequence shown here is derived from an EMBL/GenBank/DDBJ whole genome shotgun (WGS) entry which is preliminary data.</text>
</comment>
<accession>E7MZZ4</accession>
<protein>
    <recommendedName>
        <fullName evidence="2">UPF0102 protein HMPREF9555_00287</fullName>
    </recommendedName>
</protein>
<gene>
    <name evidence="3" type="ORF">HMPREF9555_00287</name>
</gene>
<dbReference type="HAMAP" id="MF_00048">
    <property type="entry name" value="UPF0102"/>
    <property type="match status" value="1"/>
</dbReference>
<reference evidence="3 4" key="1">
    <citation type="submission" date="2010-08" db="EMBL/GenBank/DDBJ databases">
        <authorList>
            <person name="Weinstock G."/>
            <person name="Sodergren E."/>
            <person name="Clifton S."/>
            <person name="Fulton L."/>
            <person name="Fulton B."/>
            <person name="Courtney L."/>
            <person name="Fronick C."/>
            <person name="Harrison M."/>
            <person name="Strong C."/>
            <person name="Farmer C."/>
            <person name="Delahaunty K."/>
            <person name="Markovic C."/>
            <person name="Hall O."/>
            <person name="Minx P."/>
            <person name="Tomlinson C."/>
            <person name="Mitreva M."/>
            <person name="Hou S."/>
            <person name="Chen J."/>
            <person name="Wollam A."/>
            <person name="Pepin K.H."/>
            <person name="Johnson M."/>
            <person name="Bhonagiri V."/>
            <person name="Zhang X."/>
            <person name="Suruliraj S."/>
            <person name="Warren W."/>
            <person name="Chinwalla A."/>
            <person name="Mardis E.R."/>
            <person name="Wilson R.K."/>
        </authorList>
    </citation>
    <scope>NUCLEOTIDE SEQUENCE [LARGE SCALE GENOMIC DNA]</scope>
    <source>
        <strain evidence="3 4">F0399</strain>
    </source>
</reference>
<dbReference type="NCBIfam" id="NF009154">
    <property type="entry name" value="PRK12497.3-3"/>
    <property type="match status" value="1"/>
</dbReference>
<organism evidence="3 4">
    <name type="scientific">Selenomonas artemidis F0399</name>
    <dbReference type="NCBI Taxonomy" id="749551"/>
    <lineage>
        <taxon>Bacteria</taxon>
        <taxon>Bacillati</taxon>
        <taxon>Bacillota</taxon>
        <taxon>Negativicutes</taxon>
        <taxon>Selenomonadales</taxon>
        <taxon>Selenomonadaceae</taxon>
        <taxon>Selenomonas</taxon>
    </lineage>
</organism>
<dbReference type="CDD" id="cd20736">
    <property type="entry name" value="PoNe_Nuclease"/>
    <property type="match status" value="1"/>
</dbReference>
<dbReference type="Pfam" id="PF02021">
    <property type="entry name" value="UPF0102"/>
    <property type="match status" value="1"/>
</dbReference>
<sequence length="118" mass="13697">MRNKILGSQGEQRAAEYLTEHGCTICERNFRVKTGEIDIIADDCGTLVFVEVKTRTGTQYGTPAQAVDFRKRNKIVQTAYWYLRQRQIDDRPCRFDVIEVYAVHGDWRVRHIKGAFEA</sequence>
<keyword evidence="4" id="KW-1185">Reference proteome</keyword>
<dbReference type="Gene3D" id="3.40.1350.10">
    <property type="match status" value="1"/>
</dbReference>
<name>E7MZZ4_9FIRM</name>
<dbReference type="AlphaFoldDB" id="E7MZZ4"/>
<dbReference type="RefSeq" id="WP_009348946.1">
    <property type="nucleotide sequence ID" value="NZ_GL638127.1"/>
</dbReference>
<dbReference type="InterPro" id="IPR003509">
    <property type="entry name" value="UPF0102_YraN-like"/>
</dbReference>
<dbReference type="NCBIfam" id="NF009150">
    <property type="entry name" value="PRK12497.1-3"/>
    <property type="match status" value="1"/>
</dbReference>
<dbReference type="STRING" id="749551.HMPREF9555_00287"/>
<evidence type="ECO:0000313" key="4">
    <source>
        <dbReference type="Proteomes" id="UP000004633"/>
    </source>
</evidence>
<dbReference type="NCBIfam" id="TIGR00252">
    <property type="entry name" value="YraN family protein"/>
    <property type="match status" value="1"/>
</dbReference>
<evidence type="ECO:0000256" key="1">
    <source>
        <dbReference type="ARBA" id="ARBA00006738"/>
    </source>
</evidence>
<dbReference type="HOGENOM" id="CLU_115353_2_1_9"/>